<gene>
    <name evidence="9" type="primary">Acyp</name>
</gene>
<dbReference type="InterPro" id="IPR036046">
    <property type="entry name" value="Acylphosphatase-like_dom_sf"/>
</dbReference>
<sequence>MSGLNCNFKASLELFGFCQISKLCVAPLRVLVELRFAMAADGVCSCQFEVFGKVKGVNFRRHVLRKARTLGLRGWCMNSQENTVRGYIEGPSAEMDVMKEWLKTTGSPESEVKMVKFSSHRQSQRYGYTNFEIRPDPIVQSDGMDGSASTSNSNM</sequence>
<dbReference type="AlphaFoldDB" id="A0A6P4J707"/>
<dbReference type="SUPFAM" id="SSF54975">
    <property type="entry name" value="Acylphosphatase/BLUF domain-like"/>
    <property type="match status" value="1"/>
</dbReference>
<dbReference type="OrthoDB" id="7961613at2759"/>
<proteinExistence type="inferred from homology"/>
<keyword evidence="8" id="KW-1185">Reference proteome</keyword>
<dbReference type="RefSeq" id="XP_017037317.2">
    <property type="nucleotide sequence ID" value="XM_017181828.3"/>
</dbReference>
<evidence type="ECO:0000256" key="4">
    <source>
        <dbReference type="ARBA" id="ARBA00047645"/>
    </source>
</evidence>
<organism evidence="8 9">
    <name type="scientific">Drosophila kikkawai</name>
    <name type="common">Fruit fly</name>
    <dbReference type="NCBI Taxonomy" id="30033"/>
    <lineage>
        <taxon>Eukaryota</taxon>
        <taxon>Metazoa</taxon>
        <taxon>Ecdysozoa</taxon>
        <taxon>Arthropoda</taxon>
        <taxon>Hexapoda</taxon>
        <taxon>Insecta</taxon>
        <taxon>Pterygota</taxon>
        <taxon>Neoptera</taxon>
        <taxon>Endopterygota</taxon>
        <taxon>Diptera</taxon>
        <taxon>Brachycera</taxon>
        <taxon>Muscomorpha</taxon>
        <taxon>Ephydroidea</taxon>
        <taxon>Drosophilidae</taxon>
        <taxon>Drosophila</taxon>
        <taxon>Sophophora</taxon>
    </lineage>
</organism>
<keyword evidence="3 5" id="KW-0378">Hydrolase</keyword>
<feature type="active site" evidence="5">
    <location>
        <position position="78"/>
    </location>
</feature>
<dbReference type="PANTHER" id="PTHR10029">
    <property type="entry name" value="ACYLPHOSPHATASE"/>
    <property type="match status" value="1"/>
</dbReference>
<dbReference type="PANTHER" id="PTHR10029:SF3">
    <property type="entry name" value="ACYLPHOSPHATASE-RELATED"/>
    <property type="match status" value="1"/>
</dbReference>
<evidence type="ECO:0000256" key="1">
    <source>
        <dbReference type="ARBA" id="ARBA00005614"/>
    </source>
</evidence>
<dbReference type="Gene3D" id="3.30.70.100">
    <property type="match status" value="1"/>
</dbReference>
<feature type="domain" description="Acylphosphatase-like" evidence="7">
    <location>
        <begin position="45"/>
        <end position="135"/>
    </location>
</feature>
<dbReference type="EC" id="3.6.1.7" evidence="2 5"/>
<comment type="similarity">
    <text evidence="1 6">Belongs to the acylphosphatase family.</text>
</comment>
<protein>
    <recommendedName>
        <fullName evidence="2 5">acylphosphatase</fullName>
        <ecNumber evidence="2 5">3.6.1.7</ecNumber>
    </recommendedName>
</protein>
<dbReference type="InterPro" id="IPR001792">
    <property type="entry name" value="Acylphosphatase-like_dom"/>
</dbReference>
<evidence type="ECO:0000313" key="9">
    <source>
        <dbReference type="RefSeq" id="XP_017037317.2"/>
    </source>
</evidence>
<reference evidence="8" key="1">
    <citation type="submission" date="2025-05" db="UniProtKB">
        <authorList>
            <consortium name="RefSeq"/>
        </authorList>
    </citation>
    <scope>NUCLEOTIDE SEQUENCE [LARGE SCALE GENOMIC DNA]</scope>
    <source>
        <strain evidence="8">14028-0561.14</strain>
    </source>
</reference>
<evidence type="ECO:0000256" key="3">
    <source>
        <dbReference type="ARBA" id="ARBA00022801"/>
    </source>
</evidence>
<accession>A0A6P4J707</accession>
<evidence type="ECO:0000313" key="8">
    <source>
        <dbReference type="Proteomes" id="UP001652661"/>
    </source>
</evidence>
<dbReference type="Pfam" id="PF00708">
    <property type="entry name" value="Acylphosphatase"/>
    <property type="match status" value="1"/>
</dbReference>
<name>A0A6P4J707_DROKI</name>
<reference evidence="9" key="2">
    <citation type="submission" date="2025-08" db="UniProtKB">
        <authorList>
            <consortium name="RefSeq"/>
        </authorList>
    </citation>
    <scope>IDENTIFICATION</scope>
    <source>
        <strain evidence="9">14028-0561.14</strain>
        <tissue evidence="9">Whole fly</tissue>
    </source>
</reference>
<dbReference type="PROSITE" id="PS51160">
    <property type="entry name" value="ACYLPHOSPHATASE_3"/>
    <property type="match status" value="1"/>
</dbReference>
<feature type="active site" evidence="5">
    <location>
        <position position="60"/>
    </location>
</feature>
<dbReference type="Proteomes" id="UP001652661">
    <property type="component" value="Chromosome 2R"/>
</dbReference>
<evidence type="ECO:0000256" key="6">
    <source>
        <dbReference type="RuleBase" id="RU004168"/>
    </source>
</evidence>
<dbReference type="PRINTS" id="PR00112">
    <property type="entry name" value="ACYLPHPHTASE"/>
</dbReference>
<dbReference type="InterPro" id="IPR020456">
    <property type="entry name" value="Acylphosphatase"/>
</dbReference>
<evidence type="ECO:0000256" key="2">
    <source>
        <dbReference type="ARBA" id="ARBA00012150"/>
    </source>
</evidence>
<evidence type="ECO:0000256" key="5">
    <source>
        <dbReference type="PROSITE-ProRule" id="PRU00520"/>
    </source>
</evidence>
<dbReference type="GeneID" id="108085277"/>
<evidence type="ECO:0000259" key="7">
    <source>
        <dbReference type="PROSITE" id="PS51160"/>
    </source>
</evidence>
<dbReference type="GO" id="GO:0003998">
    <property type="term" value="F:acylphosphatase activity"/>
    <property type="evidence" value="ECO:0007669"/>
    <property type="project" value="UniProtKB-EC"/>
</dbReference>
<comment type="catalytic activity">
    <reaction evidence="4 5">
        <text>an acyl phosphate + H2O = a carboxylate + phosphate + H(+)</text>
        <dbReference type="Rhea" id="RHEA:14965"/>
        <dbReference type="ChEBI" id="CHEBI:15377"/>
        <dbReference type="ChEBI" id="CHEBI:15378"/>
        <dbReference type="ChEBI" id="CHEBI:29067"/>
        <dbReference type="ChEBI" id="CHEBI:43474"/>
        <dbReference type="ChEBI" id="CHEBI:59918"/>
        <dbReference type="EC" id="3.6.1.7"/>
    </reaction>
</comment>